<dbReference type="STRING" id="1037660.A0A066WMI5"/>
<feature type="region of interest" description="Disordered" evidence="3">
    <location>
        <begin position="265"/>
        <end position="288"/>
    </location>
</feature>
<dbReference type="GO" id="GO:0030488">
    <property type="term" value="P:tRNA methylation"/>
    <property type="evidence" value="ECO:0007669"/>
    <property type="project" value="TreeGrafter"/>
</dbReference>
<dbReference type="GO" id="GO:0005634">
    <property type="term" value="C:nucleus"/>
    <property type="evidence" value="ECO:0007669"/>
    <property type="project" value="TreeGrafter"/>
</dbReference>
<evidence type="ECO:0000313" key="5">
    <source>
        <dbReference type="Proteomes" id="UP000027361"/>
    </source>
</evidence>
<dbReference type="HOGENOM" id="CLU_029501_2_0_1"/>
<keyword evidence="5" id="KW-1185">Reference proteome</keyword>
<proteinExistence type="predicted"/>
<evidence type="ECO:0000256" key="3">
    <source>
        <dbReference type="SAM" id="MobiDB-lite"/>
    </source>
</evidence>
<dbReference type="Proteomes" id="UP000027361">
    <property type="component" value="Unassembled WGS sequence"/>
</dbReference>
<protein>
    <recommendedName>
        <fullName evidence="6">S-adenosyl-L-methionine-dependent methyltransferase</fullName>
    </recommendedName>
</protein>
<keyword evidence="2" id="KW-0808">Transferase</keyword>
<dbReference type="OrthoDB" id="271595at2759"/>
<dbReference type="SUPFAM" id="SSF53335">
    <property type="entry name" value="S-adenosyl-L-methionine-dependent methyltransferases"/>
    <property type="match status" value="1"/>
</dbReference>
<dbReference type="InterPro" id="IPR029063">
    <property type="entry name" value="SAM-dependent_MTases_sf"/>
</dbReference>
<dbReference type="FunCoup" id="A0A066WMI5">
    <property type="interactions" value="340"/>
</dbReference>
<dbReference type="Gene3D" id="3.40.50.150">
    <property type="entry name" value="Vaccinia Virus protein VP39"/>
    <property type="match status" value="1"/>
</dbReference>
<reference evidence="4 5" key="1">
    <citation type="submission" date="2014-05" db="EMBL/GenBank/DDBJ databases">
        <title>Draft genome sequence of a rare smut relative, Tilletiaria anomala UBC 951.</title>
        <authorList>
            <consortium name="DOE Joint Genome Institute"/>
            <person name="Toome M."/>
            <person name="Kuo A."/>
            <person name="Henrissat B."/>
            <person name="Lipzen A."/>
            <person name="Tritt A."/>
            <person name="Yoshinaga Y."/>
            <person name="Zane M."/>
            <person name="Barry K."/>
            <person name="Grigoriev I.V."/>
            <person name="Spatafora J.W."/>
            <person name="Aimea M.C."/>
        </authorList>
    </citation>
    <scope>NUCLEOTIDE SEQUENCE [LARGE SCALE GENOMIC DNA]</scope>
    <source>
        <strain evidence="4 5">UBC 951</strain>
    </source>
</reference>
<keyword evidence="1" id="KW-0489">Methyltransferase</keyword>
<evidence type="ECO:0008006" key="6">
    <source>
        <dbReference type="Google" id="ProtNLM"/>
    </source>
</evidence>
<dbReference type="RefSeq" id="XP_013245074.1">
    <property type="nucleotide sequence ID" value="XM_013389620.1"/>
</dbReference>
<dbReference type="OMA" id="CARDEDW"/>
<name>A0A066WMI5_TILAU</name>
<feature type="compositionally biased region" description="Low complexity" evidence="3">
    <location>
        <begin position="272"/>
        <end position="283"/>
    </location>
</feature>
<evidence type="ECO:0000313" key="4">
    <source>
        <dbReference type="EMBL" id="KDN52219.1"/>
    </source>
</evidence>
<feature type="region of interest" description="Disordered" evidence="3">
    <location>
        <begin position="212"/>
        <end position="240"/>
    </location>
</feature>
<dbReference type="GO" id="GO:0000049">
    <property type="term" value="F:tRNA binding"/>
    <property type="evidence" value="ECO:0007669"/>
    <property type="project" value="TreeGrafter"/>
</dbReference>
<dbReference type="AlphaFoldDB" id="A0A066WMI5"/>
<dbReference type="EMBL" id="JMSN01000012">
    <property type="protein sequence ID" value="KDN52219.1"/>
    <property type="molecule type" value="Genomic_DNA"/>
</dbReference>
<dbReference type="GO" id="GO:0005737">
    <property type="term" value="C:cytoplasm"/>
    <property type="evidence" value="ECO:0007669"/>
    <property type="project" value="TreeGrafter"/>
</dbReference>
<accession>A0A066WMI5</accession>
<gene>
    <name evidence="4" type="ORF">K437DRAFT_254401</name>
</gene>
<sequence>MSASTGKLSDPTPASLTNVPPALAAVAEGTAASTPDASNTFDAVAYEQANVHTVYNAIAPHFSATRYKPWPLVPAFLDTFEPGSVGADLGCGNGKYLPVSSVLHGELEGKGKGKILTVGSDRSDQLVALAAFNSNSTTSADASSSEHPFDAQQQSRPCCLRARNEVAVADALSSSLRPQCMDYAISIATIHHFSTRERRICAVQEMIRLVRPRRRQQQRQQQQKYEGTDQESSGTEAAQHDFDFGTGCGRFMIYAWAMEQRGEGRRAGKFDTSTSGAAATAESQVPKSIQRDMTNDQPVMDEKPQDVLVPWVMSTGGSGRKAKRKEASKADCENEKVKALDEAPPVYQRYYHLFKEGELEEIVASAAASFADSLYAEGYSGSDPSKLFVKRQCSGWEKGNWWGVWAIFAET</sequence>
<dbReference type="PANTHER" id="PTHR13069:SF21">
    <property type="entry name" value="ALKYLATED DNA REPAIR PROTEIN ALKB HOMOLOG 8"/>
    <property type="match status" value="1"/>
</dbReference>
<dbReference type="GO" id="GO:0106335">
    <property type="term" value="F:tRNA (5-carboxymethyluridine(34)-5-O)-methyltransferase activity"/>
    <property type="evidence" value="ECO:0007669"/>
    <property type="project" value="TreeGrafter"/>
</dbReference>
<dbReference type="GO" id="GO:0002098">
    <property type="term" value="P:tRNA wobble uridine modification"/>
    <property type="evidence" value="ECO:0007669"/>
    <property type="project" value="TreeGrafter"/>
</dbReference>
<evidence type="ECO:0000256" key="1">
    <source>
        <dbReference type="ARBA" id="ARBA00022603"/>
    </source>
</evidence>
<dbReference type="PANTHER" id="PTHR13069">
    <property type="entry name" value="ALKYLATED DNA REPAIR PROTEIN ALKB HOMOLOG 8"/>
    <property type="match status" value="1"/>
</dbReference>
<organism evidence="4 5">
    <name type="scientific">Tilletiaria anomala (strain ATCC 24038 / CBS 436.72 / UBC 951)</name>
    <dbReference type="NCBI Taxonomy" id="1037660"/>
    <lineage>
        <taxon>Eukaryota</taxon>
        <taxon>Fungi</taxon>
        <taxon>Dikarya</taxon>
        <taxon>Basidiomycota</taxon>
        <taxon>Ustilaginomycotina</taxon>
        <taxon>Exobasidiomycetes</taxon>
        <taxon>Georgefischeriales</taxon>
        <taxon>Tilletiariaceae</taxon>
        <taxon>Tilletiaria</taxon>
    </lineage>
</organism>
<dbReference type="InParanoid" id="A0A066WMI5"/>
<dbReference type="InterPro" id="IPR051422">
    <property type="entry name" value="AlkB_tRNA_MeTrf/Diox"/>
</dbReference>
<evidence type="ECO:0000256" key="2">
    <source>
        <dbReference type="ARBA" id="ARBA00022679"/>
    </source>
</evidence>
<dbReference type="GeneID" id="25263857"/>
<comment type="caution">
    <text evidence="4">The sequence shown here is derived from an EMBL/GenBank/DDBJ whole genome shotgun (WGS) entry which is preliminary data.</text>
</comment>